<evidence type="ECO:0000256" key="3">
    <source>
        <dbReference type="ARBA" id="ARBA00022475"/>
    </source>
</evidence>
<dbReference type="InterPro" id="IPR011701">
    <property type="entry name" value="MFS"/>
</dbReference>
<evidence type="ECO:0000256" key="6">
    <source>
        <dbReference type="ARBA" id="ARBA00023136"/>
    </source>
</evidence>
<dbReference type="PANTHER" id="PTHR42718:SF49">
    <property type="entry name" value="EXPORT PROTEIN"/>
    <property type="match status" value="1"/>
</dbReference>
<feature type="transmembrane region" description="Helical" evidence="7">
    <location>
        <begin position="50"/>
        <end position="66"/>
    </location>
</feature>
<dbReference type="Pfam" id="PF07690">
    <property type="entry name" value="MFS_1"/>
    <property type="match status" value="1"/>
</dbReference>
<accession>D3F8F2</accession>
<feature type="transmembrane region" description="Helical" evidence="7">
    <location>
        <begin position="326"/>
        <end position="346"/>
    </location>
</feature>
<dbReference type="RefSeq" id="WP_012932075.1">
    <property type="nucleotide sequence ID" value="NC_013739.1"/>
</dbReference>
<feature type="transmembrane region" description="Helical" evidence="7">
    <location>
        <begin position="103"/>
        <end position="121"/>
    </location>
</feature>
<evidence type="ECO:0000259" key="8">
    <source>
        <dbReference type="PROSITE" id="PS50850"/>
    </source>
</evidence>
<comment type="subcellular location">
    <subcellularLocation>
        <location evidence="1">Cell membrane</location>
        <topology evidence="1">Multi-pass membrane protein</topology>
    </subcellularLocation>
</comment>
<dbReference type="KEGG" id="cwo:Cwoe_0587"/>
<keyword evidence="2" id="KW-0813">Transport</keyword>
<feature type="transmembrane region" description="Helical" evidence="7">
    <location>
        <begin position="423"/>
        <end position="449"/>
    </location>
</feature>
<dbReference type="InterPro" id="IPR005829">
    <property type="entry name" value="Sugar_transporter_CS"/>
</dbReference>
<proteinExistence type="predicted"/>
<dbReference type="PROSITE" id="PS50850">
    <property type="entry name" value="MFS"/>
    <property type="match status" value="1"/>
</dbReference>
<dbReference type="SUPFAM" id="SSF103473">
    <property type="entry name" value="MFS general substrate transporter"/>
    <property type="match status" value="1"/>
</dbReference>
<feature type="transmembrane region" description="Helical" evidence="7">
    <location>
        <begin position="73"/>
        <end position="97"/>
    </location>
</feature>
<dbReference type="GO" id="GO:0005886">
    <property type="term" value="C:plasma membrane"/>
    <property type="evidence" value="ECO:0007669"/>
    <property type="project" value="UniProtKB-SubCell"/>
</dbReference>
<organism evidence="9 10">
    <name type="scientific">Conexibacter woesei (strain DSM 14684 / CCUG 47730 / CIP 108061 / JCM 11494 / NBRC 100937 / ID131577)</name>
    <dbReference type="NCBI Taxonomy" id="469383"/>
    <lineage>
        <taxon>Bacteria</taxon>
        <taxon>Bacillati</taxon>
        <taxon>Actinomycetota</taxon>
        <taxon>Thermoleophilia</taxon>
        <taxon>Solirubrobacterales</taxon>
        <taxon>Conexibacteraceae</taxon>
        <taxon>Conexibacter</taxon>
    </lineage>
</organism>
<feature type="transmembrane region" description="Helical" evidence="7">
    <location>
        <begin position="358"/>
        <end position="382"/>
    </location>
</feature>
<evidence type="ECO:0000256" key="1">
    <source>
        <dbReference type="ARBA" id="ARBA00004651"/>
    </source>
</evidence>
<feature type="transmembrane region" description="Helical" evidence="7">
    <location>
        <begin position="254"/>
        <end position="285"/>
    </location>
</feature>
<dbReference type="Proteomes" id="UP000008229">
    <property type="component" value="Chromosome"/>
</dbReference>
<evidence type="ECO:0000313" key="9">
    <source>
        <dbReference type="EMBL" id="ADB49022.1"/>
    </source>
</evidence>
<keyword evidence="4 7" id="KW-0812">Transmembrane</keyword>
<feature type="transmembrane region" description="Helical" evidence="7">
    <location>
        <begin position="219"/>
        <end position="242"/>
    </location>
</feature>
<dbReference type="HOGENOM" id="CLU_000960_28_2_11"/>
<dbReference type="PROSITE" id="PS00216">
    <property type="entry name" value="SUGAR_TRANSPORT_1"/>
    <property type="match status" value="1"/>
</dbReference>
<feature type="transmembrane region" description="Helical" evidence="7">
    <location>
        <begin position="133"/>
        <end position="154"/>
    </location>
</feature>
<dbReference type="EMBL" id="CP001854">
    <property type="protein sequence ID" value="ADB49022.1"/>
    <property type="molecule type" value="Genomic_DNA"/>
</dbReference>
<feature type="transmembrane region" description="Helical" evidence="7">
    <location>
        <begin position="7"/>
        <end position="30"/>
    </location>
</feature>
<dbReference type="OrthoDB" id="9781469at2"/>
<dbReference type="Gene3D" id="1.20.1720.10">
    <property type="entry name" value="Multidrug resistance protein D"/>
    <property type="match status" value="1"/>
</dbReference>
<evidence type="ECO:0000256" key="7">
    <source>
        <dbReference type="SAM" id="Phobius"/>
    </source>
</evidence>
<reference evidence="9 10" key="1">
    <citation type="journal article" date="2010" name="Stand. Genomic Sci.">
        <title>Complete genome sequence of Conexibacter woesei type strain (ID131577).</title>
        <authorList>
            <person name="Pukall R."/>
            <person name="Lapidus A."/>
            <person name="Glavina Del Rio T."/>
            <person name="Copeland A."/>
            <person name="Tice H."/>
            <person name="Cheng J.-F."/>
            <person name="Lucas S."/>
            <person name="Chen F."/>
            <person name="Nolan M."/>
            <person name="Bruce D."/>
            <person name="Goodwin L."/>
            <person name="Pitluck S."/>
            <person name="Mavromatis K."/>
            <person name="Ivanova N."/>
            <person name="Ovchinnikova G."/>
            <person name="Pati A."/>
            <person name="Chen A."/>
            <person name="Palaniappan K."/>
            <person name="Land M."/>
            <person name="Hauser L."/>
            <person name="Chang Y.-J."/>
            <person name="Jeffries C.D."/>
            <person name="Chain P."/>
            <person name="Meincke L."/>
            <person name="Sims D."/>
            <person name="Brettin T."/>
            <person name="Detter J.C."/>
            <person name="Rohde M."/>
            <person name="Goeker M."/>
            <person name="Bristow J."/>
            <person name="Eisen J.A."/>
            <person name="Markowitz V."/>
            <person name="Kyrpides N.C."/>
            <person name="Klenk H.-P."/>
            <person name="Hugenholtz P."/>
        </authorList>
    </citation>
    <scope>NUCLEOTIDE SEQUENCE [LARGE SCALE GENOMIC DNA]</scope>
    <source>
        <strain evidence="10">DSM 14684 / CIP 108061 / JCM 11494 / NBRC 100937 / ID131577</strain>
    </source>
</reference>
<feature type="transmembrane region" description="Helical" evidence="7">
    <location>
        <begin position="160"/>
        <end position="183"/>
    </location>
</feature>
<sequence length="469" mass="47718" precursor="true">MTAARWVTLAVVSAATAMLLLDVTIVYVALPAIQQDLGASFASMQWVIDAYTVALAATLLGAGALADRLGRRVVFAAGLAVFTIFSALCGLAGSALVLDLARGAQGIGAAAMFAASLAILAHEFRGAERGFALGVWGAITGAALAVGPLLGGLVVDGLSWRWIFLVNVPLGIVLVIATLRALPESREPRPGRLDVAGMVLFGAATFLAVLGLIRGNEDGWGSAPIVAALVGAGLLFVAFVAVERRAEAPMLPLALFRIPAFSGTALIAFAQSVAIYPLLLFLAIYLQNALGYTPTEAGLRLLPMTLLILAVAPISGKLTGRLTLRVPLVGGLVLFGIALFAMRGIAPEDEWTRLLPGLLIGGVAVGMISPALAAAMVAVLPVERSGLSSGINNTFRQLGIAIGIAGLGAIFDHHADVGTAAGITHGLHAVGLVAAIVAVVAAAVAWPLLGRQRSTPAATTAAAERPAAG</sequence>
<dbReference type="STRING" id="469383.Cwoe_0587"/>
<dbReference type="InterPro" id="IPR036259">
    <property type="entry name" value="MFS_trans_sf"/>
</dbReference>
<gene>
    <name evidence="9" type="ordered locus">Cwoe_0587</name>
</gene>
<feature type="transmembrane region" description="Helical" evidence="7">
    <location>
        <begin position="195"/>
        <end position="213"/>
    </location>
</feature>
<dbReference type="AlphaFoldDB" id="D3F8F2"/>
<reference evidence="10" key="2">
    <citation type="submission" date="2010-01" db="EMBL/GenBank/DDBJ databases">
        <title>The complete genome of Conexibacter woesei DSM 14684.</title>
        <authorList>
            <consortium name="US DOE Joint Genome Institute (JGI-PGF)"/>
            <person name="Lucas S."/>
            <person name="Copeland A."/>
            <person name="Lapidus A."/>
            <person name="Glavina del Rio T."/>
            <person name="Dalin E."/>
            <person name="Tice H."/>
            <person name="Bruce D."/>
            <person name="Goodwin L."/>
            <person name="Pitluck S."/>
            <person name="Kyrpides N."/>
            <person name="Mavromatis K."/>
            <person name="Ivanova N."/>
            <person name="Mikhailova N."/>
            <person name="Chertkov O."/>
            <person name="Brettin T."/>
            <person name="Detter J.C."/>
            <person name="Han C."/>
            <person name="Larimer F."/>
            <person name="Land M."/>
            <person name="Hauser L."/>
            <person name="Markowitz V."/>
            <person name="Cheng J.-F."/>
            <person name="Hugenholtz P."/>
            <person name="Woyke T."/>
            <person name="Wu D."/>
            <person name="Pukall R."/>
            <person name="Steenblock K."/>
            <person name="Schneider S."/>
            <person name="Klenk H.-P."/>
            <person name="Eisen J.A."/>
        </authorList>
    </citation>
    <scope>NUCLEOTIDE SEQUENCE [LARGE SCALE GENOMIC DNA]</scope>
    <source>
        <strain evidence="10">DSM 14684 / CIP 108061 / JCM 11494 / NBRC 100937 / ID131577</strain>
    </source>
</reference>
<dbReference type="CDD" id="cd17321">
    <property type="entry name" value="MFS_MMR_MDR_like"/>
    <property type="match status" value="1"/>
</dbReference>
<feature type="transmembrane region" description="Helical" evidence="7">
    <location>
        <begin position="297"/>
        <end position="314"/>
    </location>
</feature>
<dbReference type="InterPro" id="IPR004638">
    <property type="entry name" value="EmrB-like"/>
</dbReference>
<keyword evidence="6 7" id="KW-0472">Membrane</keyword>
<dbReference type="InterPro" id="IPR020846">
    <property type="entry name" value="MFS_dom"/>
</dbReference>
<protein>
    <submittedName>
        <fullName evidence="9">Drug resistance transporter, EmrB/QacA subfamily</fullName>
    </submittedName>
</protein>
<evidence type="ECO:0000256" key="2">
    <source>
        <dbReference type="ARBA" id="ARBA00022448"/>
    </source>
</evidence>
<evidence type="ECO:0000256" key="4">
    <source>
        <dbReference type="ARBA" id="ARBA00022692"/>
    </source>
</evidence>
<feature type="transmembrane region" description="Helical" evidence="7">
    <location>
        <begin position="394"/>
        <end position="411"/>
    </location>
</feature>
<feature type="domain" description="Major facilitator superfamily (MFS) profile" evidence="8">
    <location>
        <begin position="8"/>
        <end position="453"/>
    </location>
</feature>
<dbReference type="GO" id="GO:0022857">
    <property type="term" value="F:transmembrane transporter activity"/>
    <property type="evidence" value="ECO:0007669"/>
    <property type="project" value="InterPro"/>
</dbReference>
<dbReference type="NCBIfam" id="TIGR00711">
    <property type="entry name" value="efflux_EmrB"/>
    <property type="match status" value="1"/>
</dbReference>
<keyword evidence="3" id="KW-1003">Cell membrane</keyword>
<evidence type="ECO:0000313" key="10">
    <source>
        <dbReference type="Proteomes" id="UP000008229"/>
    </source>
</evidence>
<keyword evidence="5 7" id="KW-1133">Transmembrane helix</keyword>
<dbReference type="PANTHER" id="PTHR42718">
    <property type="entry name" value="MAJOR FACILITATOR SUPERFAMILY MULTIDRUG TRANSPORTER MFSC"/>
    <property type="match status" value="1"/>
</dbReference>
<name>D3F8F2_CONWI</name>
<keyword evidence="10" id="KW-1185">Reference proteome</keyword>
<evidence type="ECO:0000256" key="5">
    <source>
        <dbReference type="ARBA" id="ARBA00022989"/>
    </source>
</evidence>
<dbReference type="eggNOG" id="COG0477">
    <property type="taxonomic scope" value="Bacteria"/>
</dbReference>
<dbReference type="Gene3D" id="1.20.1250.20">
    <property type="entry name" value="MFS general substrate transporter like domains"/>
    <property type="match status" value="1"/>
</dbReference>